<reference evidence="1 2" key="1">
    <citation type="journal article" date="2022" name="Plant J.">
        <title>Chromosome-level genome of Camellia lanceoleosa provides a valuable resource for understanding genome evolution and self-incompatibility.</title>
        <authorList>
            <person name="Gong W."/>
            <person name="Xiao S."/>
            <person name="Wang L."/>
            <person name="Liao Z."/>
            <person name="Chang Y."/>
            <person name="Mo W."/>
            <person name="Hu G."/>
            <person name="Li W."/>
            <person name="Zhao G."/>
            <person name="Zhu H."/>
            <person name="Hu X."/>
            <person name="Ji K."/>
            <person name="Xiang X."/>
            <person name="Song Q."/>
            <person name="Yuan D."/>
            <person name="Jin S."/>
            <person name="Zhang L."/>
        </authorList>
    </citation>
    <scope>NUCLEOTIDE SEQUENCE [LARGE SCALE GENOMIC DNA]</scope>
    <source>
        <strain evidence="1">SQ_2022a</strain>
    </source>
</reference>
<accession>A0ACC0J619</accession>
<dbReference type="EMBL" id="CM045758">
    <property type="protein sequence ID" value="KAI8032802.1"/>
    <property type="molecule type" value="Genomic_DNA"/>
</dbReference>
<organism evidence="1 2">
    <name type="scientific">Camellia lanceoleosa</name>
    <dbReference type="NCBI Taxonomy" id="1840588"/>
    <lineage>
        <taxon>Eukaryota</taxon>
        <taxon>Viridiplantae</taxon>
        <taxon>Streptophyta</taxon>
        <taxon>Embryophyta</taxon>
        <taxon>Tracheophyta</taxon>
        <taxon>Spermatophyta</taxon>
        <taxon>Magnoliopsida</taxon>
        <taxon>eudicotyledons</taxon>
        <taxon>Gunneridae</taxon>
        <taxon>Pentapetalae</taxon>
        <taxon>asterids</taxon>
        <taxon>Ericales</taxon>
        <taxon>Theaceae</taxon>
        <taxon>Camellia</taxon>
    </lineage>
</organism>
<name>A0ACC0J619_9ERIC</name>
<keyword evidence="2" id="KW-1185">Reference proteome</keyword>
<dbReference type="Proteomes" id="UP001060215">
    <property type="component" value="Chromosome 1"/>
</dbReference>
<comment type="caution">
    <text evidence="1">The sequence shown here is derived from an EMBL/GenBank/DDBJ whole genome shotgun (WGS) entry which is preliminary data.</text>
</comment>
<sequence>MARQFTSILKQVCTRSPSRSIAYIPRQRDGAPRAITLISGDGIRLLVTIAVKQVMETMHAPVYLDRYQVRGDMKNASSKVIKSIRKNKAYLKEGLGFLNRL</sequence>
<protein>
    <submittedName>
        <fullName evidence="1">Uncharacterized protein</fullName>
    </submittedName>
</protein>
<evidence type="ECO:0000313" key="2">
    <source>
        <dbReference type="Proteomes" id="UP001060215"/>
    </source>
</evidence>
<gene>
    <name evidence="1" type="ORF">LOK49_LG01G02579</name>
</gene>
<evidence type="ECO:0000313" key="1">
    <source>
        <dbReference type="EMBL" id="KAI8032802.1"/>
    </source>
</evidence>
<proteinExistence type="predicted"/>